<dbReference type="SMART" id="SM00318">
    <property type="entry name" value="SNc"/>
    <property type="match status" value="1"/>
</dbReference>
<dbReference type="InterPro" id="IPR016071">
    <property type="entry name" value="Staphylococal_nuclease_OB-fold"/>
</dbReference>
<organism evidence="2 3">
    <name type="scientific">Mesomycoplasma lagogenitalium</name>
    <dbReference type="NCBI Taxonomy" id="171286"/>
    <lineage>
        <taxon>Bacteria</taxon>
        <taxon>Bacillati</taxon>
        <taxon>Mycoplasmatota</taxon>
        <taxon>Mycoplasmoidales</taxon>
        <taxon>Metamycoplasmataceae</taxon>
        <taxon>Mesomycoplasma</taxon>
    </lineage>
</organism>
<dbReference type="EMBL" id="CP122979">
    <property type="protein sequence ID" value="WGI36763.1"/>
    <property type="molecule type" value="Genomic_DNA"/>
</dbReference>
<dbReference type="PROSITE" id="PS51257">
    <property type="entry name" value="PROKAR_LIPOPROTEIN"/>
    <property type="match status" value="1"/>
</dbReference>
<reference evidence="2" key="1">
    <citation type="submission" date="2023-04" db="EMBL/GenBank/DDBJ databases">
        <title>Completed genome of Mycoplasma lagogenitalium type strain 12MS.</title>
        <authorList>
            <person name="Spergser J."/>
        </authorList>
    </citation>
    <scope>NUCLEOTIDE SEQUENCE</scope>
    <source>
        <strain evidence="2">12MS</strain>
    </source>
</reference>
<accession>A0ABY8LW47</accession>
<protein>
    <submittedName>
        <fullName evidence="2">Thermonuclease family protein</fullName>
    </submittedName>
</protein>
<evidence type="ECO:0000313" key="3">
    <source>
        <dbReference type="Proteomes" id="UP001179842"/>
    </source>
</evidence>
<evidence type="ECO:0000259" key="1">
    <source>
        <dbReference type="PROSITE" id="PS50830"/>
    </source>
</evidence>
<gene>
    <name evidence="2" type="ORF">QEG99_00535</name>
</gene>
<sequence>MKKNLLWKTTLMVVFPMFGTFSVVSCQKEDEKYLKESDQLPSYEGIIKHIDATIISWADGDTVTIDAGTGQLVEGRQRIRLVGIDTPEKGLNKDGVYVESEGEEKLMAEQATNFAKELLPAGTKVKFVFSGRRPAQSYERIVGWIFYEDPQDSGKWKNYSAEIIRQGLTAPNLADWKEKMSDISQVEYYEAIKLWNAFYEAWNNNRGMYKNAKNQQELISQFEKYYGERGVPSHLGFYKETEDNILEKQKFIIDLIEEEKKSQGENK</sequence>
<dbReference type="RefSeq" id="WP_280102065.1">
    <property type="nucleotide sequence ID" value="NZ_CP122979.1"/>
</dbReference>
<dbReference type="Proteomes" id="UP001179842">
    <property type="component" value="Chromosome"/>
</dbReference>
<evidence type="ECO:0000313" key="2">
    <source>
        <dbReference type="EMBL" id="WGI36763.1"/>
    </source>
</evidence>
<dbReference type="InterPro" id="IPR035437">
    <property type="entry name" value="SNase_OB-fold_sf"/>
</dbReference>
<dbReference type="Gene3D" id="2.40.50.90">
    <property type="match status" value="1"/>
</dbReference>
<proteinExistence type="predicted"/>
<name>A0ABY8LW47_9BACT</name>
<keyword evidence="3" id="KW-1185">Reference proteome</keyword>
<dbReference type="PROSITE" id="PS50830">
    <property type="entry name" value="TNASE_3"/>
    <property type="match status" value="1"/>
</dbReference>
<dbReference type="Pfam" id="PF00565">
    <property type="entry name" value="SNase"/>
    <property type="match status" value="1"/>
</dbReference>
<dbReference type="SUPFAM" id="SSF50199">
    <property type="entry name" value="Staphylococcal nuclease"/>
    <property type="match status" value="1"/>
</dbReference>
<feature type="domain" description="TNase-like" evidence="1">
    <location>
        <begin position="48"/>
        <end position="211"/>
    </location>
</feature>